<comment type="caution">
    <text evidence="1">The sequence shown here is derived from an EMBL/GenBank/DDBJ whole genome shotgun (WGS) entry which is preliminary data.</text>
</comment>
<evidence type="ECO:0000313" key="1">
    <source>
        <dbReference type="EMBL" id="HJB97521.1"/>
    </source>
</evidence>
<dbReference type="InterPro" id="IPR025528">
    <property type="entry name" value="BrnA_antitoxin"/>
</dbReference>
<name>A0A9D2MUV6_9FIRM</name>
<reference evidence="1" key="1">
    <citation type="journal article" date="2021" name="PeerJ">
        <title>Extensive microbial diversity within the chicken gut microbiome revealed by metagenomics and culture.</title>
        <authorList>
            <person name="Gilroy R."/>
            <person name="Ravi A."/>
            <person name="Getino M."/>
            <person name="Pursley I."/>
            <person name="Horton D.L."/>
            <person name="Alikhan N.F."/>
            <person name="Baker D."/>
            <person name="Gharbi K."/>
            <person name="Hall N."/>
            <person name="Watson M."/>
            <person name="Adriaenssens E.M."/>
            <person name="Foster-Nyarko E."/>
            <person name="Jarju S."/>
            <person name="Secka A."/>
            <person name="Antonio M."/>
            <person name="Oren A."/>
            <person name="Chaudhuri R.R."/>
            <person name="La Ragione R."/>
            <person name="Hildebrand F."/>
            <person name="Pallen M.J."/>
        </authorList>
    </citation>
    <scope>NUCLEOTIDE SEQUENCE</scope>
    <source>
        <strain evidence="1">CHK185-1770</strain>
    </source>
</reference>
<dbReference type="AlphaFoldDB" id="A0A9D2MUV6"/>
<organism evidence="1 2">
    <name type="scientific">Candidatus Acutalibacter pullicola</name>
    <dbReference type="NCBI Taxonomy" id="2838417"/>
    <lineage>
        <taxon>Bacteria</taxon>
        <taxon>Bacillati</taxon>
        <taxon>Bacillota</taxon>
        <taxon>Clostridia</taxon>
        <taxon>Eubacteriales</taxon>
        <taxon>Acutalibacteraceae</taxon>
        <taxon>Acutalibacter</taxon>
    </lineage>
</organism>
<dbReference type="Proteomes" id="UP000826793">
    <property type="component" value="Unassembled WGS sequence"/>
</dbReference>
<protein>
    <submittedName>
        <fullName evidence="1">BrnA antitoxin family protein</fullName>
    </submittedName>
</protein>
<accession>A0A9D2MUV6</accession>
<evidence type="ECO:0000313" key="2">
    <source>
        <dbReference type="Proteomes" id="UP000826793"/>
    </source>
</evidence>
<gene>
    <name evidence="1" type="ORF">H9710_02950</name>
</gene>
<sequence length="69" mass="8164">MKAEYDFTNARKNPYSNRLKKQITINIDSDTIDYFKAQSQDSGIPYQTLINLYLSDCVKNKRRLNLSWN</sequence>
<dbReference type="Pfam" id="PF14384">
    <property type="entry name" value="BrnA_antitoxin"/>
    <property type="match status" value="1"/>
</dbReference>
<reference evidence="1" key="2">
    <citation type="submission" date="2021-04" db="EMBL/GenBank/DDBJ databases">
        <authorList>
            <person name="Gilroy R."/>
        </authorList>
    </citation>
    <scope>NUCLEOTIDE SEQUENCE</scope>
    <source>
        <strain evidence="1">CHK185-1770</strain>
    </source>
</reference>
<dbReference type="EMBL" id="DWXG01000025">
    <property type="protein sequence ID" value="HJB97521.1"/>
    <property type="molecule type" value="Genomic_DNA"/>
</dbReference>
<proteinExistence type="predicted"/>